<organism evidence="3 4">
    <name type="scientific">Kalanchoe fedtschenkoi</name>
    <name type="common">Lavender scallops</name>
    <name type="synonym">South American air plant</name>
    <dbReference type="NCBI Taxonomy" id="63787"/>
    <lineage>
        <taxon>Eukaryota</taxon>
        <taxon>Viridiplantae</taxon>
        <taxon>Streptophyta</taxon>
        <taxon>Embryophyta</taxon>
        <taxon>Tracheophyta</taxon>
        <taxon>Spermatophyta</taxon>
        <taxon>Magnoliopsida</taxon>
        <taxon>eudicotyledons</taxon>
        <taxon>Gunneridae</taxon>
        <taxon>Pentapetalae</taxon>
        <taxon>Saxifragales</taxon>
        <taxon>Crassulaceae</taxon>
        <taxon>Kalanchoe</taxon>
    </lineage>
</organism>
<dbReference type="Proteomes" id="UP000594263">
    <property type="component" value="Unplaced"/>
</dbReference>
<dbReference type="InterPro" id="IPR035979">
    <property type="entry name" value="RBD_domain_sf"/>
</dbReference>
<evidence type="ECO:0000259" key="2">
    <source>
        <dbReference type="PROSITE" id="PS50102"/>
    </source>
</evidence>
<evidence type="ECO:0000313" key="3">
    <source>
        <dbReference type="EnsemblPlants" id="Kaladp0058s0636.2.v1.1"/>
    </source>
</evidence>
<feature type="domain" description="RRM" evidence="2">
    <location>
        <begin position="21"/>
        <end position="73"/>
    </location>
</feature>
<dbReference type="InterPro" id="IPR000504">
    <property type="entry name" value="RRM_dom"/>
</dbReference>
<evidence type="ECO:0000256" key="1">
    <source>
        <dbReference type="PROSITE-ProRule" id="PRU00176"/>
    </source>
</evidence>
<reference evidence="3" key="1">
    <citation type="submission" date="2021-01" db="UniProtKB">
        <authorList>
            <consortium name="EnsemblPlants"/>
        </authorList>
    </citation>
    <scope>IDENTIFICATION</scope>
</reference>
<keyword evidence="1" id="KW-0694">RNA-binding</keyword>
<dbReference type="SUPFAM" id="SSF54928">
    <property type="entry name" value="RNA-binding domain, RBD"/>
    <property type="match status" value="1"/>
</dbReference>
<proteinExistence type="predicted"/>
<dbReference type="InterPro" id="IPR050441">
    <property type="entry name" value="RBM"/>
</dbReference>
<dbReference type="PANTHER" id="PTHR48034">
    <property type="entry name" value="TRANSFORMER-2 SEX-DETERMINING PROTEIN-RELATED"/>
    <property type="match status" value="1"/>
</dbReference>
<dbReference type="GO" id="GO:0003723">
    <property type="term" value="F:RNA binding"/>
    <property type="evidence" value="ECO:0007669"/>
    <property type="project" value="UniProtKB-UniRule"/>
</dbReference>
<sequence>MQRWSTELVTEMAKKVGAQVFVSTHLILDQRTRRPKGFGFVTFGSEDEAQKAIKGLDGRIVAGRLIFVEPANTAPPKPDNPRSD</sequence>
<keyword evidence="4" id="KW-1185">Reference proteome</keyword>
<dbReference type="AlphaFoldDB" id="A0A7N0ZZG4"/>
<evidence type="ECO:0000313" key="4">
    <source>
        <dbReference type="Proteomes" id="UP000594263"/>
    </source>
</evidence>
<dbReference type="Pfam" id="PF00076">
    <property type="entry name" value="RRM_1"/>
    <property type="match status" value="1"/>
</dbReference>
<dbReference type="PROSITE" id="PS50102">
    <property type="entry name" value="RRM"/>
    <property type="match status" value="1"/>
</dbReference>
<protein>
    <recommendedName>
        <fullName evidence="2">RRM domain-containing protein</fullName>
    </recommendedName>
</protein>
<dbReference type="Gene3D" id="3.30.70.330">
    <property type="match status" value="1"/>
</dbReference>
<name>A0A7N0ZZG4_KALFE</name>
<dbReference type="EnsemblPlants" id="Kaladp0058s0636.2.v1.1">
    <property type="protein sequence ID" value="Kaladp0058s0636.2.v1.1"/>
    <property type="gene ID" value="Kaladp0058s0636.v1.1"/>
</dbReference>
<dbReference type="InterPro" id="IPR012677">
    <property type="entry name" value="Nucleotide-bd_a/b_plait_sf"/>
</dbReference>
<accession>A0A7N0ZZG4</accession>
<dbReference type="Gramene" id="Kaladp0058s0636.2.v1.1">
    <property type="protein sequence ID" value="Kaladp0058s0636.2.v1.1"/>
    <property type="gene ID" value="Kaladp0058s0636.v1.1"/>
</dbReference>
<dbReference type="SMART" id="SM00360">
    <property type="entry name" value="RRM"/>
    <property type="match status" value="1"/>
</dbReference>